<keyword evidence="1" id="KW-1133">Transmembrane helix</keyword>
<dbReference type="STRING" id="1278298.GCA_000428685_02183"/>
<protein>
    <recommendedName>
        <fullName evidence="4">Fluoroquinolones export permease protein Rv2686c/MT2760</fullName>
    </recommendedName>
</protein>
<evidence type="ECO:0000313" key="2">
    <source>
        <dbReference type="EMBL" id="VEG74800.1"/>
    </source>
</evidence>
<feature type="transmembrane region" description="Helical" evidence="1">
    <location>
        <begin position="88"/>
        <end position="108"/>
    </location>
</feature>
<keyword evidence="3" id="KW-1185">Reference proteome</keyword>
<dbReference type="KEGG" id="asla:NCTC11923_01442"/>
<feature type="transmembrane region" description="Helical" evidence="1">
    <location>
        <begin position="149"/>
        <end position="168"/>
    </location>
</feature>
<proteinExistence type="predicted"/>
<dbReference type="Proteomes" id="UP000276899">
    <property type="component" value="Chromosome"/>
</dbReference>
<dbReference type="EMBL" id="LR134363">
    <property type="protein sequence ID" value="VEG74800.1"/>
    <property type="molecule type" value="Genomic_DNA"/>
</dbReference>
<gene>
    <name evidence="2" type="ORF">NCTC11923_01442</name>
</gene>
<dbReference type="AlphaFoldDB" id="A0A3S4SFG4"/>
<dbReference type="Pfam" id="PF24686">
    <property type="entry name" value="FLQE3_permease"/>
    <property type="match status" value="1"/>
</dbReference>
<name>A0A3S4SFG4_9ACTO</name>
<reference evidence="2 3" key="1">
    <citation type="submission" date="2018-12" db="EMBL/GenBank/DDBJ databases">
        <authorList>
            <consortium name="Pathogen Informatics"/>
        </authorList>
    </citation>
    <scope>NUCLEOTIDE SEQUENCE [LARGE SCALE GENOMIC DNA]</scope>
    <source>
        <strain evidence="2 3">NCTC11923</strain>
    </source>
</reference>
<evidence type="ECO:0000313" key="3">
    <source>
        <dbReference type="Proteomes" id="UP000276899"/>
    </source>
</evidence>
<feature type="transmembrane region" description="Helical" evidence="1">
    <location>
        <begin position="20"/>
        <end position="38"/>
    </location>
</feature>
<evidence type="ECO:0000256" key="1">
    <source>
        <dbReference type="SAM" id="Phobius"/>
    </source>
</evidence>
<feature type="transmembrane region" description="Helical" evidence="1">
    <location>
        <begin position="120"/>
        <end position="143"/>
    </location>
</feature>
<feature type="transmembrane region" description="Helical" evidence="1">
    <location>
        <begin position="45"/>
        <end position="68"/>
    </location>
</feature>
<dbReference type="RefSeq" id="WP_026427169.1">
    <property type="nucleotide sequence ID" value="NZ_CBCRWE010000021.1"/>
</dbReference>
<dbReference type="InterPro" id="IPR056926">
    <property type="entry name" value="FLQE3_permease"/>
</dbReference>
<feature type="transmembrane region" description="Helical" evidence="1">
    <location>
        <begin position="200"/>
        <end position="218"/>
    </location>
</feature>
<evidence type="ECO:0008006" key="4">
    <source>
        <dbReference type="Google" id="ProtNLM"/>
    </source>
</evidence>
<organism evidence="2 3">
    <name type="scientific">Actinomyces slackii</name>
    <dbReference type="NCBI Taxonomy" id="52774"/>
    <lineage>
        <taxon>Bacteria</taxon>
        <taxon>Bacillati</taxon>
        <taxon>Actinomycetota</taxon>
        <taxon>Actinomycetes</taxon>
        <taxon>Actinomycetales</taxon>
        <taxon>Actinomycetaceae</taxon>
        <taxon>Actinomyces</taxon>
    </lineage>
</organism>
<accession>A0A3S4SFG4</accession>
<keyword evidence="1" id="KW-0812">Transmembrane</keyword>
<sequence>MSRVATVIAVDVRRQAAGGFWLIAVLVGVIVAALARALPGDPGGWWPLLLLAELVVTCFYFAAAQVLAERDEGVLAALAVTPLGRGEYLAALTASLGALGLAESVVLLHLGGARPQRWGFAILAVALVCALCVLYGVIAVAGYPSMSAFLLPSGVWTLILAVPLLPLLGVGNGPWLWLHPLHGCVVMLQVALGSAPPERATPALVLGPCWVMACLLLARRRLRAVVVDGGGR</sequence>
<keyword evidence="1" id="KW-0472">Membrane</keyword>